<organism evidence="1 2">
    <name type="scientific">Capnocytophaga gingivalis</name>
    <dbReference type="NCBI Taxonomy" id="1017"/>
    <lineage>
        <taxon>Bacteria</taxon>
        <taxon>Pseudomonadati</taxon>
        <taxon>Bacteroidota</taxon>
        <taxon>Flavobacteriia</taxon>
        <taxon>Flavobacteriales</taxon>
        <taxon>Flavobacteriaceae</taxon>
        <taxon>Capnocytophaga</taxon>
    </lineage>
</organism>
<dbReference type="EMBL" id="CP022386">
    <property type="protein sequence ID" value="ATA86337.1"/>
    <property type="molecule type" value="Genomic_DNA"/>
</dbReference>
<sequence length="171" mass="20531">MALWKKYLLFLWKSTNQHGVHSPFVYRLVTQCFYNTQKIPCKHYPKGISKRKGQFLLRLIAYLKPKSLKIYTDIADFSSLFPIDNTEETSKEKDLLLFYQWKEFPCAKELLSQMHNDSLLVMVAPHQRENEIFYKQLLKNKAFSVVIDTFSFALFFIRKEQEREVFFIRNK</sequence>
<name>A0A250FQU5_9FLAO</name>
<dbReference type="RefSeq" id="WP_095909727.1">
    <property type="nucleotide sequence ID" value="NZ_CP022386.1"/>
</dbReference>
<evidence type="ECO:0000313" key="2">
    <source>
        <dbReference type="Proteomes" id="UP000217250"/>
    </source>
</evidence>
<dbReference type="KEGG" id="cgh:CGC50_03665"/>
<protein>
    <submittedName>
        <fullName evidence="1">Uncharacterized protein</fullName>
    </submittedName>
</protein>
<evidence type="ECO:0000313" key="1">
    <source>
        <dbReference type="EMBL" id="ATA86337.1"/>
    </source>
</evidence>
<proteinExistence type="predicted"/>
<accession>A0A250FQU5</accession>
<gene>
    <name evidence="1" type="ORF">CGC50_03665</name>
</gene>
<dbReference type="AlphaFoldDB" id="A0A250FQU5"/>
<dbReference type="GeneID" id="84807658"/>
<dbReference type="Proteomes" id="UP000217250">
    <property type="component" value="Chromosome"/>
</dbReference>
<dbReference type="OrthoDB" id="5464618at2"/>
<reference evidence="2" key="1">
    <citation type="submission" date="2017-06" db="EMBL/GenBank/DDBJ databases">
        <title>Capnocytophaga spp. assemblies.</title>
        <authorList>
            <person name="Gulvik C.A."/>
        </authorList>
    </citation>
    <scope>NUCLEOTIDE SEQUENCE [LARGE SCALE GENOMIC DNA]</scope>
    <source>
        <strain evidence="2">H1496</strain>
    </source>
</reference>